<dbReference type="GO" id="GO:0008233">
    <property type="term" value="F:peptidase activity"/>
    <property type="evidence" value="ECO:0007669"/>
    <property type="project" value="UniProtKB-KW"/>
</dbReference>
<proteinExistence type="predicted"/>
<feature type="transmembrane region" description="Helical" evidence="5">
    <location>
        <begin position="41"/>
        <end position="63"/>
    </location>
</feature>
<dbReference type="GO" id="GO:0005886">
    <property type="term" value="C:plasma membrane"/>
    <property type="evidence" value="ECO:0007669"/>
    <property type="project" value="TreeGrafter"/>
</dbReference>
<dbReference type="EMBL" id="JACCBU010000001">
    <property type="protein sequence ID" value="NYE73958.1"/>
    <property type="molecule type" value="Genomic_DNA"/>
</dbReference>
<comment type="subcellular location">
    <subcellularLocation>
        <location evidence="1">Membrane</location>
        <topology evidence="1">Multi-pass membrane protein</topology>
    </subcellularLocation>
</comment>
<dbReference type="PANTHER" id="PTHR33507:SF3">
    <property type="entry name" value="INNER MEMBRANE PROTEIN YBBJ"/>
    <property type="match status" value="1"/>
</dbReference>
<dbReference type="SUPFAM" id="SSF141322">
    <property type="entry name" value="NfeD domain-like"/>
    <property type="match status" value="1"/>
</dbReference>
<protein>
    <submittedName>
        <fullName evidence="7">Membrane protein implicated in regulation of membrane protease activity</fullName>
    </submittedName>
</protein>
<dbReference type="Proteomes" id="UP000569914">
    <property type="component" value="Unassembled WGS sequence"/>
</dbReference>
<dbReference type="Pfam" id="PF01957">
    <property type="entry name" value="NfeD"/>
    <property type="match status" value="1"/>
</dbReference>
<sequence>MAWIVWLVLAAALGVVEFFTLSLIFGMLAAAALVGALTAGLGAPVLVQVLAFAATAAAGLLVVRPIARRHMAHPPLTREGSDALIGRTGVVLQQVTAMQGLVKLAGEEWSARSYDEHQVIEAGTMVDVLEIDGATAVVYPRELLP</sequence>
<evidence type="ECO:0000256" key="4">
    <source>
        <dbReference type="ARBA" id="ARBA00023136"/>
    </source>
</evidence>
<evidence type="ECO:0000256" key="5">
    <source>
        <dbReference type="SAM" id="Phobius"/>
    </source>
</evidence>
<accession>A0A7Y9IC99</accession>
<keyword evidence="4 5" id="KW-0472">Membrane</keyword>
<evidence type="ECO:0000256" key="3">
    <source>
        <dbReference type="ARBA" id="ARBA00022989"/>
    </source>
</evidence>
<keyword evidence="2 5" id="KW-0812">Transmembrane</keyword>
<feature type="domain" description="NfeD-like C-terminal" evidence="6">
    <location>
        <begin position="82"/>
        <end position="140"/>
    </location>
</feature>
<reference evidence="7 8" key="1">
    <citation type="submission" date="2020-07" db="EMBL/GenBank/DDBJ databases">
        <title>Sequencing the genomes of 1000 actinobacteria strains.</title>
        <authorList>
            <person name="Klenk H.-P."/>
        </authorList>
    </citation>
    <scope>NUCLEOTIDE SEQUENCE [LARGE SCALE GENOMIC DNA]</scope>
    <source>
        <strain evidence="7 8">DSM 22083</strain>
    </source>
</reference>
<dbReference type="Gene3D" id="2.40.50.140">
    <property type="entry name" value="Nucleic acid-binding proteins"/>
    <property type="match status" value="1"/>
</dbReference>
<dbReference type="GO" id="GO:0006508">
    <property type="term" value="P:proteolysis"/>
    <property type="evidence" value="ECO:0007669"/>
    <property type="project" value="UniProtKB-KW"/>
</dbReference>
<dbReference type="PANTHER" id="PTHR33507">
    <property type="entry name" value="INNER MEMBRANE PROTEIN YBBJ"/>
    <property type="match status" value="1"/>
</dbReference>
<evidence type="ECO:0000313" key="8">
    <source>
        <dbReference type="Proteomes" id="UP000569914"/>
    </source>
</evidence>
<name>A0A7Y9IC99_9ACTN</name>
<dbReference type="InterPro" id="IPR002810">
    <property type="entry name" value="NfeD-like_C"/>
</dbReference>
<evidence type="ECO:0000256" key="2">
    <source>
        <dbReference type="ARBA" id="ARBA00022692"/>
    </source>
</evidence>
<evidence type="ECO:0000259" key="6">
    <source>
        <dbReference type="Pfam" id="PF01957"/>
    </source>
</evidence>
<gene>
    <name evidence="7" type="ORF">BKA15_005287</name>
</gene>
<evidence type="ECO:0000313" key="7">
    <source>
        <dbReference type="EMBL" id="NYE73958.1"/>
    </source>
</evidence>
<dbReference type="RefSeq" id="WP_179755880.1">
    <property type="nucleotide sequence ID" value="NZ_JACCBU010000001.1"/>
</dbReference>
<dbReference type="InterPro" id="IPR012340">
    <property type="entry name" value="NA-bd_OB-fold"/>
</dbReference>
<evidence type="ECO:0000256" key="1">
    <source>
        <dbReference type="ARBA" id="ARBA00004141"/>
    </source>
</evidence>
<organism evidence="7 8">
    <name type="scientific">Microlunatus parietis</name>
    <dbReference type="NCBI Taxonomy" id="682979"/>
    <lineage>
        <taxon>Bacteria</taxon>
        <taxon>Bacillati</taxon>
        <taxon>Actinomycetota</taxon>
        <taxon>Actinomycetes</taxon>
        <taxon>Propionibacteriales</taxon>
        <taxon>Propionibacteriaceae</taxon>
        <taxon>Microlunatus</taxon>
    </lineage>
</organism>
<keyword evidence="8" id="KW-1185">Reference proteome</keyword>
<dbReference type="InterPro" id="IPR052165">
    <property type="entry name" value="Membrane_assoc_protease"/>
</dbReference>
<comment type="caution">
    <text evidence="7">The sequence shown here is derived from an EMBL/GenBank/DDBJ whole genome shotgun (WGS) entry which is preliminary data.</text>
</comment>
<keyword evidence="7" id="KW-0645">Protease</keyword>
<dbReference type="AlphaFoldDB" id="A0A7Y9IC99"/>
<keyword evidence="7" id="KW-0378">Hydrolase</keyword>
<keyword evidence="3 5" id="KW-1133">Transmembrane helix</keyword>